<dbReference type="InterPro" id="IPR004154">
    <property type="entry name" value="Anticodon-bd"/>
</dbReference>
<dbReference type="GO" id="GO:0005737">
    <property type="term" value="C:cytoplasm"/>
    <property type="evidence" value="ECO:0007669"/>
    <property type="project" value="UniProtKB-SubCell"/>
</dbReference>
<keyword evidence="5 10" id="KW-0547">Nucleotide-binding</keyword>
<feature type="binding site" evidence="11">
    <location>
        <position position="175"/>
    </location>
    <ligand>
        <name>L-histidine</name>
        <dbReference type="ChEBI" id="CHEBI:57595"/>
    </ligand>
</feature>
<keyword evidence="7 10" id="KW-0648">Protein biosynthesis</keyword>
<evidence type="ECO:0000256" key="8">
    <source>
        <dbReference type="ARBA" id="ARBA00023146"/>
    </source>
</evidence>
<dbReference type="CDD" id="cd00859">
    <property type="entry name" value="HisRS_anticodon"/>
    <property type="match status" value="1"/>
</dbReference>
<dbReference type="InterPro" id="IPR033656">
    <property type="entry name" value="HisRS_anticodon"/>
</dbReference>
<dbReference type="GO" id="GO:0006427">
    <property type="term" value="P:histidyl-tRNA aminoacylation"/>
    <property type="evidence" value="ECO:0007669"/>
    <property type="project" value="UniProtKB-UniRule"/>
</dbReference>
<dbReference type="GO" id="GO:0004821">
    <property type="term" value="F:histidine-tRNA ligase activity"/>
    <property type="evidence" value="ECO:0007669"/>
    <property type="project" value="UniProtKB-UniRule"/>
</dbReference>
<dbReference type="GO" id="GO:0005524">
    <property type="term" value="F:ATP binding"/>
    <property type="evidence" value="ECO:0007669"/>
    <property type="project" value="UniProtKB-UniRule"/>
</dbReference>
<dbReference type="Gene3D" id="3.30.930.10">
    <property type="entry name" value="Bira Bifunctional Protein, Domain 2"/>
    <property type="match status" value="1"/>
</dbReference>
<evidence type="ECO:0000256" key="4">
    <source>
        <dbReference type="ARBA" id="ARBA00022598"/>
    </source>
</evidence>
<dbReference type="EMBL" id="GU474848">
    <property type="protein sequence ID" value="ADI16857.1"/>
    <property type="molecule type" value="Genomic_DNA"/>
</dbReference>
<comment type="catalytic activity">
    <reaction evidence="9 10">
        <text>tRNA(His) + L-histidine + ATP = L-histidyl-tRNA(His) + AMP + diphosphate + H(+)</text>
        <dbReference type="Rhea" id="RHEA:17313"/>
        <dbReference type="Rhea" id="RHEA-COMP:9665"/>
        <dbReference type="Rhea" id="RHEA-COMP:9689"/>
        <dbReference type="ChEBI" id="CHEBI:15378"/>
        <dbReference type="ChEBI" id="CHEBI:30616"/>
        <dbReference type="ChEBI" id="CHEBI:33019"/>
        <dbReference type="ChEBI" id="CHEBI:57595"/>
        <dbReference type="ChEBI" id="CHEBI:78442"/>
        <dbReference type="ChEBI" id="CHEBI:78527"/>
        <dbReference type="ChEBI" id="CHEBI:456215"/>
        <dbReference type="EC" id="6.1.1.21"/>
    </reaction>
</comment>
<evidence type="ECO:0000256" key="6">
    <source>
        <dbReference type="ARBA" id="ARBA00022840"/>
    </source>
</evidence>
<feature type="compositionally biased region" description="Low complexity" evidence="12">
    <location>
        <begin position="1"/>
        <end position="13"/>
    </location>
</feature>
<dbReference type="Pfam" id="PF13393">
    <property type="entry name" value="tRNA-synt_His"/>
    <property type="match status" value="1"/>
</dbReference>
<dbReference type="PROSITE" id="PS50862">
    <property type="entry name" value="AA_TRNA_LIGASE_II"/>
    <property type="match status" value="1"/>
</dbReference>
<dbReference type="SUPFAM" id="SSF55681">
    <property type="entry name" value="Class II aaRS and biotin synthetases"/>
    <property type="match status" value="1"/>
</dbReference>
<feature type="binding site" evidence="11">
    <location>
        <position position="307"/>
    </location>
    <ligand>
        <name>L-histidine</name>
        <dbReference type="ChEBI" id="CHEBI:57595"/>
    </ligand>
</feature>
<feature type="domain" description="Aminoacyl-transfer RNA synthetases class-II family profile" evidence="13">
    <location>
        <begin position="85"/>
        <end position="378"/>
    </location>
</feature>
<dbReference type="SUPFAM" id="SSF52954">
    <property type="entry name" value="Class II aaRS ABD-related"/>
    <property type="match status" value="1"/>
</dbReference>
<dbReference type="NCBIfam" id="TIGR00442">
    <property type="entry name" value="hisS"/>
    <property type="match status" value="1"/>
</dbReference>
<comment type="subcellular location">
    <subcellularLocation>
        <location evidence="10">Cytoplasm</location>
    </subcellularLocation>
</comment>
<organism evidence="14">
    <name type="scientific">uncultured alpha proteobacterium HF0010_13E22</name>
    <dbReference type="NCBI Taxonomy" id="710801"/>
    <lineage>
        <taxon>Bacteria</taxon>
        <taxon>Pseudomonadati</taxon>
        <taxon>Pseudomonadota</taxon>
        <taxon>Alphaproteobacteria</taxon>
        <taxon>environmental samples</taxon>
    </lineage>
</organism>
<sequence>MATSSSMLSALLRPVPPRSRQPQRPNPKRPKPDTADPAFSRHHPGDQSNMSRLQPARGTTDLMPAAMAGHQQVIGKARAAAGLYGFQEMATPMFEFAEVFSRPLGDSSDVVTKETYNFTDRGGETLTLRPENTAGVVRAMISNGLTQSLPLKFFYAGPMFRYERPQKGRMRQFHQIGIEYLGPRDGLADAEIIGCGARILDDLGVLDRCTLHLNSLGDSESRQAYRAALVDFLNAHEADLSEDSRTRLTSNPLRILDSKDAGDRAIIAEAPRLDAFLNDGSRWHFDSVTGALDGAGISWSFDPLLVRGLDYYCHTAFEFITDALGAQGTVLGGGRYDGLSEMLGGPPVPGVGWAAGVERLAMLVGDVVPAAPRVAVMPTDGDAEGAAFALAESLRGVGIAVDLPAGGAIGKRLKKADRAGVRIAVILGSDEVAGGSAQIRDLGAGKQQEVPQAELASVLHGMLGEGQAS</sequence>
<dbReference type="PANTHER" id="PTHR43707:SF1">
    <property type="entry name" value="HISTIDINE--TRNA LIGASE, MITOCHONDRIAL-RELATED"/>
    <property type="match status" value="1"/>
</dbReference>
<evidence type="ECO:0000256" key="5">
    <source>
        <dbReference type="ARBA" id="ARBA00022741"/>
    </source>
</evidence>
<dbReference type="Gene3D" id="3.40.50.800">
    <property type="entry name" value="Anticodon-binding domain"/>
    <property type="match status" value="1"/>
</dbReference>
<dbReference type="InterPro" id="IPR041715">
    <property type="entry name" value="HisRS-like_core"/>
</dbReference>
<dbReference type="InterPro" id="IPR004516">
    <property type="entry name" value="HisRS/HisZ"/>
</dbReference>
<name>E0XR16_9PROT</name>
<comment type="subunit">
    <text evidence="2 10">Homodimer.</text>
</comment>
<gene>
    <name evidence="10" type="primary">hisS</name>
</gene>
<feature type="binding site" evidence="11">
    <location>
        <begin position="131"/>
        <end position="133"/>
    </location>
    <ligand>
        <name>L-histidine</name>
        <dbReference type="ChEBI" id="CHEBI:57595"/>
    </ligand>
</feature>
<feature type="binding site" evidence="11">
    <location>
        <position position="161"/>
    </location>
    <ligand>
        <name>L-histidine</name>
        <dbReference type="ChEBI" id="CHEBI:57595"/>
    </ligand>
</feature>
<dbReference type="PANTHER" id="PTHR43707">
    <property type="entry name" value="HISTIDYL-TRNA SYNTHETASE"/>
    <property type="match status" value="1"/>
</dbReference>
<evidence type="ECO:0000256" key="1">
    <source>
        <dbReference type="ARBA" id="ARBA00008226"/>
    </source>
</evidence>
<keyword evidence="3 10" id="KW-0963">Cytoplasm</keyword>
<evidence type="ECO:0000256" key="3">
    <source>
        <dbReference type="ARBA" id="ARBA00022490"/>
    </source>
</evidence>
<dbReference type="CDD" id="cd00773">
    <property type="entry name" value="HisRS-like_core"/>
    <property type="match status" value="1"/>
</dbReference>
<dbReference type="AlphaFoldDB" id="E0XR16"/>
<protein>
    <recommendedName>
        <fullName evidence="10">Histidine--tRNA ligase</fullName>
        <ecNumber evidence="10">6.1.1.21</ecNumber>
    </recommendedName>
    <alternativeName>
        <fullName evidence="10">Histidyl-tRNA synthetase</fullName>
        <shortName evidence="10">HisRS</shortName>
    </alternativeName>
</protein>
<keyword evidence="4 10" id="KW-0436">Ligase</keyword>
<dbReference type="HAMAP" id="MF_00127">
    <property type="entry name" value="His_tRNA_synth"/>
    <property type="match status" value="1"/>
</dbReference>
<feature type="binding site" evidence="11">
    <location>
        <begin position="311"/>
        <end position="312"/>
    </location>
    <ligand>
        <name>L-histidine</name>
        <dbReference type="ChEBI" id="CHEBI:57595"/>
    </ligand>
</feature>
<dbReference type="PIRSF" id="PIRSF001549">
    <property type="entry name" value="His-tRNA_synth"/>
    <property type="match status" value="1"/>
</dbReference>
<dbReference type="InterPro" id="IPR006195">
    <property type="entry name" value="aa-tRNA-synth_II"/>
</dbReference>
<proteinExistence type="inferred from homology"/>
<dbReference type="InterPro" id="IPR036621">
    <property type="entry name" value="Anticodon-bd_dom_sf"/>
</dbReference>
<evidence type="ECO:0000313" key="14">
    <source>
        <dbReference type="EMBL" id="ADI16857.1"/>
    </source>
</evidence>
<evidence type="ECO:0000256" key="7">
    <source>
        <dbReference type="ARBA" id="ARBA00022917"/>
    </source>
</evidence>
<evidence type="ECO:0000256" key="10">
    <source>
        <dbReference type="HAMAP-Rule" id="MF_00127"/>
    </source>
</evidence>
<evidence type="ECO:0000256" key="12">
    <source>
        <dbReference type="SAM" id="MobiDB-lite"/>
    </source>
</evidence>
<keyword evidence="8 10" id="KW-0030">Aminoacyl-tRNA synthetase</keyword>
<dbReference type="InterPro" id="IPR015807">
    <property type="entry name" value="His-tRNA-ligase"/>
</dbReference>
<evidence type="ECO:0000256" key="11">
    <source>
        <dbReference type="PIRSR" id="PIRSR001549-1"/>
    </source>
</evidence>
<accession>E0XR16</accession>
<reference evidence="14" key="1">
    <citation type="journal article" date="2011" name="Environ. Microbiol.">
        <title>Time-series analyses of Monterey Bay coastal microbial picoplankton using a 'genome proxy' microarray.</title>
        <authorList>
            <person name="Rich V.I."/>
            <person name="Pham V.D."/>
            <person name="Eppley J."/>
            <person name="Shi Y."/>
            <person name="DeLong E.F."/>
        </authorList>
    </citation>
    <scope>NUCLEOTIDE SEQUENCE</scope>
</reference>
<evidence type="ECO:0000256" key="9">
    <source>
        <dbReference type="ARBA" id="ARBA00047639"/>
    </source>
</evidence>
<feature type="binding site" evidence="11">
    <location>
        <position position="179"/>
    </location>
    <ligand>
        <name>L-histidine</name>
        <dbReference type="ChEBI" id="CHEBI:57595"/>
    </ligand>
</feature>
<keyword evidence="6 10" id="KW-0067">ATP-binding</keyword>
<dbReference type="EC" id="6.1.1.21" evidence="10"/>
<dbReference type="InterPro" id="IPR045864">
    <property type="entry name" value="aa-tRNA-synth_II/BPL/LPL"/>
</dbReference>
<feature type="region of interest" description="Disordered" evidence="12">
    <location>
        <begin position="1"/>
        <end position="55"/>
    </location>
</feature>
<evidence type="ECO:0000256" key="2">
    <source>
        <dbReference type="ARBA" id="ARBA00011738"/>
    </source>
</evidence>
<dbReference type="Pfam" id="PF03129">
    <property type="entry name" value="HGTP_anticodon"/>
    <property type="match status" value="1"/>
</dbReference>
<evidence type="ECO:0000259" key="13">
    <source>
        <dbReference type="PROSITE" id="PS50862"/>
    </source>
</evidence>
<comment type="similarity">
    <text evidence="1 10">Belongs to the class-II aminoacyl-tRNA synthetase family.</text>
</comment>